<reference evidence="1 2" key="1">
    <citation type="submission" date="2015-01" db="EMBL/GenBank/DDBJ databases">
        <title>Evolution of Trichinella species and genotypes.</title>
        <authorList>
            <person name="Korhonen P.K."/>
            <person name="Edoardo P."/>
            <person name="Giuseppe L.R."/>
            <person name="Gasser R.B."/>
        </authorList>
    </citation>
    <scope>NUCLEOTIDE SEQUENCE [LARGE SCALE GENOMIC DNA]</scope>
    <source>
        <strain evidence="1">ISS2496</strain>
    </source>
</reference>
<evidence type="ECO:0000313" key="2">
    <source>
        <dbReference type="Proteomes" id="UP000054783"/>
    </source>
</evidence>
<sequence>MVIWSSGPDGCFSRGSLAPQPGAARRQESDLAGGARVLFLLYPQTLGTSPWAGNTDEVGVVTFLNQALVFSFEMVFVGICNRKTWRNTNTLIKAGTAQPKIELSEKSTPAMNIGPPSRIGRTETIGFLSRLVDHINSYMKELERAREELTSSTLLPNLLELLNPYWDKACQLAEKYEDSLPIGKPADDIIEWHNFAIEVAKARSIVEDYLKKKKIGDDRRDMKQNSEALKLRDTTKFTYLRYCLTGNALNAIDGLAVRSANYSAAIEILKSRFGRRDLIIQTHIRKLLDGTPCNDASLKSSRKFYDEVVLQIRSLEALGTNPSSPVLTASEVLLEIFKLKVHLSTRKRWEALILSEPSKLGSFLVIFTRWNKGGGVGQIDETLPLKSSTEKDEGVLSNQTLLGRTSSEKENLLQTARAILQYDDGNKLFVTCLFDSGCQGSLIKLGESHTVVQHHSKRNKDKWPKAAEEVLKNVHVDDLLFSLDDRTETMECVKELKQD</sequence>
<evidence type="ECO:0000313" key="1">
    <source>
        <dbReference type="EMBL" id="KRY13809.1"/>
    </source>
</evidence>
<name>A0A0V0ZMF5_9BILA</name>
<comment type="caution">
    <text evidence="1">The sequence shown here is derived from an EMBL/GenBank/DDBJ whole genome shotgun (WGS) entry which is preliminary data.</text>
</comment>
<dbReference type="InterPro" id="IPR005312">
    <property type="entry name" value="DUF1759"/>
</dbReference>
<dbReference type="OrthoDB" id="5864015at2759"/>
<proteinExistence type="predicted"/>
<gene>
    <name evidence="1" type="ORF">T12_6961</name>
</gene>
<organism evidence="1 2">
    <name type="scientific">Trichinella patagoniensis</name>
    <dbReference type="NCBI Taxonomy" id="990121"/>
    <lineage>
        <taxon>Eukaryota</taxon>
        <taxon>Metazoa</taxon>
        <taxon>Ecdysozoa</taxon>
        <taxon>Nematoda</taxon>
        <taxon>Enoplea</taxon>
        <taxon>Dorylaimia</taxon>
        <taxon>Trichinellida</taxon>
        <taxon>Trichinellidae</taxon>
        <taxon>Trichinella</taxon>
    </lineage>
</organism>
<dbReference type="AlphaFoldDB" id="A0A0V0ZMF5"/>
<protein>
    <submittedName>
        <fullName evidence="1">Uncharacterized protein</fullName>
    </submittedName>
</protein>
<keyword evidence="2" id="KW-1185">Reference proteome</keyword>
<accession>A0A0V0ZMF5</accession>
<dbReference type="EMBL" id="JYDQ01000131">
    <property type="protein sequence ID" value="KRY13809.1"/>
    <property type="molecule type" value="Genomic_DNA"/>
</dbReference>
<dbReference type="Pfam" id="PF03564">
    <property type="entry name" value="DUF1759"/>
    <property type="match status" value="1"/>
</dbReference>
<dbReference type="Proteomes" id="UP000054783">
    <property type="component" value="Unassembled WGS sequence"/>
</dbReference>